<evidence type="ECO:0000313" key="2">
    <source>
        <dbReference type="EMBL" id="KAH1183960.1"/>
    </source>
</evidence>
<dbReference type="Proteomes" id="UP000827986">
    <property type="component" value="Unassembled WGS sequence"/>
</dbReference>
<dbReference type="EMBL" id="JAHDVG010000465">
    <property type="protein sequence ID" value="KAH1183960.1"/>
    <property type="molecule type" value="Genomic_DNA"/>
</dbReference>
<feature type="region of interest" description="Disordered" evidence="1">
    <location>
        <begin position="142"/>
        <end position="165"/>
    </location>
</feature>
<dbReference type="AlphaFoldDB" id="A0A9D4B849"/>
<evidence type="ECO:0000313" key="3">
    <source>
        <dbReference type="Proteomes" id="UP000827986"/>
    </source>
</evidence>
<feature type="region of interest" description="Disordered" evidence="1">
    <location>
        <begin position="1"/>
        <end position="104"/>
    </location>
</feature>
<proteinExistence type="predicted"/>
<comment type="caution">
    <text evidence="2">The sequence shown here is derived from an EMBL/GenBank/DDBJ whole genome shotgun (WGS) entry which is preliminary data.</text>
</comment>
<evidence type="ECO:0000256" key="1">
    <source>
        <dbReference type="SAM" id="MobiDB-lite"/>
    </source>
</evidence>
<feature type="compositionally biased region" description="Pro residues" evidence="1">
    <location>
        <begin position="34"/>
        <end position="43"/>
    </location>
</feature>
<organism evidence="2 3">
    <name type="scientific">Mauremys mutica</name>
    <name type="common">yellowpond turtle</name>
    <dbReference type="NCBI Taxonomy" id="74926"/>
    <lineage>
        <taxon>Eukaryota</taxon>
        <taxon>Metazoa</taxon>
        <taxon>Chordata</taxon>
        <taxon>Craniata</taxon>
        <taxon>Vertebrata</taxon>
        <taxon>Euteleostomi</taxon>
        <taxon>Archelosauria</taxon>
        <taxon>Testudinata</taxon>
        <taxon>Testudines</taxon>
        <taxon>Cryptodira</taxon>
        <taxon>Durocryptodira</taxon>
        <taxon>Testudinoidea</taxon>
        <taxon>Geoemydidae</taxon>
        <taxon>Geoemydinae</taxon>
        <taxon>Mauremys</taxon>
    </lineage>
</organism>
<keyword evidence="3" id="KW-1185">Reference proteome</keyword>
<sequence>MSLPRGPPQPLPFSRPRSQPPLSVQPPCTHLPRPLLPMQPPHPLLLHPTHPTPPAPSAPHAPNPTRSFCTPRTQPRPLLLHPTHPTPPAPSAPHAPNPARSPAPSAPNLAPYFCTPCSQPRLLLLHPMQPTPLAPLLLLHPTHPTPPPTSAPHAASPSRTEPHAPLRLPPACTHTSLQRSGARVPAYSRRGSRCLMLPVFAGTGDRKGKLCISLYERCTGLRDLGHSQPLGV</sequence>
<feature type="compositionally biased region" description="Low complexity" evidence="1">
    <location>
        <begin position="63"/>
        <end position="83"/>
    </location>
</feature>
<accession>A0A9D4B849</accession>
<reference evidence="2" key="1">
    <citation type="submission" date="2021-09" db="EMBL/GenBank/DDBJ databases">
        <title>The genome of Mauremys mutica provides insights into the evolution of semi-aquatic lifestyle.</title>
        <authorList>
            <person name="Gong S."/>
            <person name="Gao Y."/>
        </authorList>
    </citation>
    <scope>NUCLEOTIDE SEQUENCE</scope>
    <source>
        <strain evidence="2">MM-2020</strain>
        <tissue evidence="2">Muscle</tissue>
    </source>
</reference>
<protein>
    <submittedName>
        <fullName evidence="2">Uncharacterized protein</fullName>
    </submittedName>
</protein>
<feature type="compositionally biased region" description="Pro residues" evidence="1">
    <location>
        <begin position="1"/>
        <end position="13"/>
    </location>
</feature>
<feature type="compositionally biased region" description="Pro residues" evidence="1">
    <location>
        <begin position="50"/>
        <end position="62"/>
    </location>
</feature>
<name>A0A9D4B849_9SAUR</name>
<gene>
    <name evidence="2" type="ORF">KIL84_014576</name>
</gene>
<feature type="compositionally biased region" description="Pro residues" evidence="1">
    <location>
        <begin position="84"/>
        <end position="104"/>
    </location>
</feature>